<evidence type="ECO:0000313" key="11">
    <source>
        <dbReference type="EMBL" id="EUJ30353.1"/>
    </source>
</evidence>
<accession>A0A829RBF4</accession>
<protein>
    <submittedName>
        <fullName evidence="11">Cell wall surface anchor family protein</fullName>
    </submittedName>
</protein>
<proteinExistence type="inferred from homology"/>
<feature type="domain" description="SpaA-like prealbumin fold" evidence="10">
    <location>
        <begin position="949"/>
        <end position="1037"/>
    </location>
</feature>
<dbReference type="InterPro" id="IPR013320">
    <property type="entry name" value="ConA-like_dom_sf"/>
</dbReference>
<reference evidence="11 12" key="1">
    <citation type="submission" date="2012-12" db="EMBL/GenBank/DDBJ databases">
        <title>Novel taxa of Listeriaceae from agricultural environments in the United States.</title>
        <authorList>
            <person name="den Bakker H.C."/>
            <person name="Allred A."/>
            <person name="Warchocki S."/>
            <person name="Wright E.M."/>
            <person name="Burrell A."/>
            <person name="Nightingale K.K."/>
            <person name="Kephart D."/>
            <person name="Wiedmann M."/>
        </authorList>
    </citation>
    <scope>NUCLEOTIDE SEQUENCE [LARGE SCALE GENOMIC DNA]</scope>
    <source>
        <strain evidence="11 12">FSL F6-1183</strain>
    </source>
</reference>
<keyword evidence="7" id="KW-0472">Membrane</keyword>
<evidence type="ECO:0000256" key="2">
    <source>
        <dbReference type="ARBA" id="ARBA00007257"/>
    </source>
</evidence>
<dbReference type="SUPFAM" id="SSF49478">
    <property type="entry name" value="Cna protein B-type domain"/>
    <property type="match status" value="9"/>
</dbReference>
<dbReference type="Gene3D" id="2.60.40.740">
    <property type="match status" value="1"/>
</dbReference>
<evidence type="ECO:0000256" key="7">
    <source>
        <dbReference type="SAM" id="Phobius"/>
    </source>
</evidence>
<dbReference type="Pfam" id="PF18483">
    <property type="entry name" value="Lectin_L-type_dom"/>
    <property type="match status" value="1"/>
</dbReference>
<dbReference type="EMBL" id="AODG01000003">
    <property type="protein sequence ID" value="EUJ30353.1"/>
    <property type="molecule type" value="Genomic_DNA"/>
</dbReference>
<feature type="chain" id="PRO_5032594306" evidence="8">
    <location>
        <begin position="37"/>
        <end position="1330"/>
    </location>
</feature>
<keyword evidence="4" id="KW-0964">Secreted</keyword>
<comment type="subcellular location">
    <subcellularLocation>
        <location evidence="1">Secreted</location>
        <location evidence="1">Cell wall</location>
        <topology evidence="1">Peptidoglycan-anchor</topology>
    </subcellularLocation>
</comment>
<dbReference type="NCBIfam" id="TIGR04226">
    <property type="entry name" value="RrgB_K2N_iso_D2"/>
    <property type="match status" value="1"/>
</dbReference>
<gene>
    <name evidence="11" type="ORF">LMUR_00675</name>
</gene>
<comment type="similarity">
    <text evidence="2">Belongs to the serine-aspartate repeat-containing protein (SDr) family.</text>
</comment>
<dbReference type="PANTHER" id="PTHR36108:SF13">
    <property type="entry name" value="COLOSSIN-B-RELATED"/>
    <property type="match status" value="1"/>
</dbReference>
<keyword evidence="5 8" id="KW-0732">Signal</keyword>
<dbReference type="Pfam" id="PF00746">
    <property type="entry name" value="Gram_pos_anchor"/>
    <property type="match status" value="1"/>
</dbReference>
<name>A0A829RBF4_LISGR</name>
<dbReference type="InterPro" id="IPR041033">
    <property type="entry name" value="SpaA_PFL_dom_1"/>
</dbReference>
<feature type="domain" description="SpaA-like prealbumin fold" evidence="10">
    <location>
        <begin position="566"/>
        <end position="655"/>
    </location>
</feature>
<dbReference type="Gene3D" id="2.60.40.10">
    <property type="entry name" value="Immunoglobulins"/>
    <property type="match status" value="9"/>
</dbReference>
<keyword evidence="6" id="KW-0572">Peptidoglycan-anchor</keyword>
<feature type="domain" description="SpaA-like prealbumin fold" evidence="10">
    <location>
        <begin position="756"/>
        <end position="844"/>
    </location>
</feature>
<evidence type="ECO:0000256" key="3">
    <source>
        <dbReference type="ARBA" id="ARBA00022512"/>
    </source>
</evidence>
<feature type="transmembrane region" description="Helical" evidence="7">
    <location>
        <begin position="1304"/>
        <end position="1322"/>
    </location>
</feature>
<feature type="domain" description="SpaA-like prealbumin fold" evidence="10">
    <location>
        <begin position="281"/>
        <end position="368"/>
    </location>
</feature>
<evidence type="ECO:0000256" key="1">
    <source>
        <dbReference type="ARBA" id="ARBA00004168"/>
    </source>
</evidence>
<dbReference type="Gene3D" id="2.60.120.200">
    <property type="match status" value="1"/>
</dbReference>
<feature type="domain" description="Gram-positive cocci surface proteins LPxTG" evidence="9">
    <location>
        <begin position="1293"/>
        <end position="1328"/>
    </location>
</feature>
<dbReference type="NCBIfam" id="TIGR01167">
    <property type="entry name" value="LPXTG_anchor"/>
    <property type="match status" value="1"/>
</dbReference>
<feature type="domain" description="SpaA-like prealbumin fold" evidence="10">
    <location>
        <begin position="376"/>
        <end position="465"/>
    </location>
</feature>
<keyword evidence="7" id="KW-1133">Transmembrane helix</keyword>
<dbReference type="Proteomes" id="UP000019251">
    <property type="component" value="Unassembled WGS sequence"/>
</dbReference>
<evidence type="ECO:0000256" key="4">
    <source>
        <dbReference type="ARBA" id="ARBA00022525"/>
    </source>
</evidence>
<evidence type="ECO:0000256" key="6">
    <source>
        <dbReference type="ARBA" id="ARBA00023088"/>
    </source>
</evidence>
<evidence type="ECO:0000256" key="5">
    <source>
        <dbReference type="ARBA" id="ARBA00022729"/>
    </source>
</evidence>
<dbReference type="InterPro" id="IPR026466">
    <property type="entry name" value="Fim_isopep_form_D2_dom"/>
</dbReference>
<dbReference type="InterPro" id="IPR019931">
    <property type="entry name" value="LPXTG_anchor"/>
</dbReference>
<comment type="caution">
    <text evidence="11">The sequence shown here is derived from an EMBL/GenBank/DDBJ whole genome shotgun (WGS) entry which is preliminary data.</text>
</comment>
<evidence type="ECO:0000259" key="10">
    <source>
        <dbReference type="Pfam" id="PF17802"/>
    </source>
</evidence>
<dbReference type="Pfam" id="PF17802">
    <property type="entry name" value="SpaA"/>
    <property type="match status" value="9"/>
</dbReference>
<dbReference type="RefSeq" id="WP_052009044.1">
    <property type="nucleotide sequence ID" value="NZ_AODG01000003.1"/>
</dbReference>
<feature type="domain" description="SpaA-like prealbumin fold" evidence="10">
    <location>
        <begin position="661"/>
        <end position="750"/>
    </location>
</feature>
<keyword evidence="3" id="KW-0134">Cell wall</keyword>
<organism evidence="11 12">
    <name type="scientific">Listeria grayi FSL F6-1183</name>
    <dbReference type="NCBI Taxonomy" id="1265827"/>
    <lineage>
        <taxon>Bacteria</taxon>
        <taxon>Bacillati</taxon>
        <taxon>Bacillota</taxon>
        <taxon>Bacilli</taxon>
        <taxon>Bacillales</taxon>
        <taxon>Listeriaceae</taxon>
        <taxon>Listeria</taxon>
    </lineage>
</organism>
<feature type="domain" description="SpaA-like prealbumin fold" evidence="10">
    <location>
        <begin position="851"/>
        <end position="940"/>
    </location>
</feature>
<feature type="signal peptide" evidence="8">
    <location>
        <begin position="1"/>
        <end position="36"/>
    </location>
</feature>
<keyword evidence="7" id="KW-0812">Transmembrane</keyword>
<dbReference type="InterPro" id="IPR013783">
    <property type="entry name" value="Ig-like_fold"/>
</dbReference>
<evidence type="ECO:0000313" key="12">
    <source>
        <dbReference type="Proteomes" id="UP000019251"/>
    </source>
</evidence>
<feature type="domain" description="SpaA-like prealbumin fold" evidence="10">
    <location>
        <begin position="471"/>
        <end position="559"/>
    </location>
</feature>
<dbReference type="SUPFAM" id="SSF49899">
    <property type="entry name" value="Concanavalin A-like lectins/glucanases"/>
    <property type="match status" value="1"/>
</dbReference>
<sequence length="1330" mass="142952">MYKQNLIKRIAFGLLAFLLTFSSPISFLSSAATANAAPKAAGDGNVHVTPANFLDYFTLNGATTYDSSTGIATLTPNEKNSNGNFVLNNKIDVTQNFKLVGKINLGDKSNIQNGADGIGFAFHSGDTSDIGAYGGGLGIGGLDGGFGWKADSHYNGDSSTQYYYTADPSRFATPIAPDTSTPSFGAFVSNDSNKIANTYDGSDAPAQVIDQPTNNQFKDIEIDYNGATKTMSVIYDGKTWSKNISAWNTSNALAFIVSASTGNKYNLQQFQLTSFDYVTTGSVELTKVDAKDTTKHLAGAEFSVKNSDGTTIETNLATDANGRISLNGLPFGDYQFIETKAPTGYELNATPIPFTITSENETTPVQVTATNEEQLGSVLLTKVDKDNSDKVLSGAEFKLTDADGKTLQDNLTTNADGELKVNELALGSYSFIETKAPAGYELDSTPVTFTINESNYTSTIDLNKENAAMKGSVDLKKVDSDNPAKVLQGAVFKLVDGDGKTLQEDLTTNTNGEVKVADLPLGSYSLIETKAPIGYILDNTPVNFTITEANHNTTISLTKDNTAMKGSVLLTKVDSADPAKTLQGAEFKLVDNDGKTLRENLTTNASGELKVNDLLLGSYSLVETKAPTGYILDDSPVKFTITADNYDTTIDLNKENTEMKGSVQLTKVDSQDAAKTLQGAEFKLVDNDGKTLRENLTTNADGILKVNDLALGSYSLVETKAPTGYILDDSPVKFTITADNYNTTIDLNKENTEMKGSVQLTKVDSQDAAKTLQGAEFKLTDADGKTLRENLTTNADGILKVSDLALGSYNLVETKAPTGYILDDSPVKFTITADNYDTTIDLTKANTEMKGSVQLTKVDSMDPAKTLQGAEFKLIDKDGLSVKEGLTTDKEGKLAVKDLSLGSYSLVETKAPTGYQLDQSPVNFSITADNYTQTIQLTKENNLLPPKYGSVELTKIDRDKPSTTLQGAVFKLVDADGKTLQKGLMTNKAGKLKITDLALGSYSLVETKAPTGYQLDAAPINFKITDSNYDSTIKVEKTNKLLPADKASVLLTKVDSANTKKTLQGATFKLLNADGKTIKSNLKTNQNGNILVKDLTPGKYSFVETKAPAGYKLSKKAIPFQVKANSSKLLQVTAKNTKADPPVITKNIDGKSHITLKNRNQSFNWNIHAAFGNATSSWEVASIQDKVNKVLDIEKVTIVDENGHNVKANGRLDIKNNVVTFAISKKNGSFAYLSGHSYTMTITTKINSSVSDKALIQASKENGIPNIADLTYKDGKTTIHSNDPSVTPRLHDGSLPHTGDNNPIVWVLVGLFAIVGAIFFILSGKRKEKH</sequence>
<evidence type="ECO:0000256" key="8">
    <source>
        <dbReference type="SAM" id="SignalP"/>
    </source>
</evidence>
<feature type="domain" description="SpaA-like prealbumin fold" evidence="10">
    <location>
        <begin position="1048"/>
        <end position="1137"/>
    </location>
</feature>
<evidence type="ECO:0000259" key="9">
    <source>
        <dbReference type="Pfam" id="PF00746"/>
    </source>
</evidence>
<dbReference type="PANTHER" id="PTHR36108">
    <property type="entry name" value="COLOSSIN-B-RELATED"/>
    <property type="match status" value="1"/>
</dbReference>